<dbReference type="eggNOG" id="ENOG502R3V8">
    <property type="taxonomic scope" value="Eukaryota"/>
</dbReference>
<name>U5DA14_AMBTC</name>
<protein>
    <recommendedName>
        <fullName evidence="2">C2 domain-containing protein</fullName>
    </recommendedName>
</protein>
<evidence type="ECO:0000259" key="2">
    <source>
        <dbReference type="PROSITE" id="PS50004"/>
    </source>
</evidence>
<dbReference type="HOGENOM" id="CLU_027695_0_0_1"/>
<organism evidence="3 4">
    <name type="scientific">Amborella trichopoda</name>
    <dbReference type="NCBI Taxonomy" id="13333"/>
    <lineage>
        <taxon>Eukaryota</taxon>
        <taxon>Viridiplantae</taxon>
        <taxon>Streptophyta</taxon>
        <taxon>Embryophyta</taxon>
        <taxon>Tracheophyta</taxon>
        <taxon>Spermatophyta</taxon>
        <taxon>Magnoliopsida</taxon>
        <taxon>Amborellales</taxon>
        <taxon>Amborellaceae</taxon>
        <taxon>Amborella</taxon>
    </lineage>
</organism>
<dbReference type="EMBL" id="KI392237">
    <property type="protein sequence ID" value="ERN18272.1"/>
    <property type="molecule type" value="Genomic_DNA"/>
</dbReference>
<proteinExistence type="predicted"/>
<evidence type="ECO:0000256" key="1">
    <source>
        <dbReference type="SAM" id="MobiDB-lite"/>
    </source>
</evidence>
<dbReference type="SMART" id="SM00239">
    <property type="entry name" value="C2"/>
    <property type="match status" value="1"/>
</dbReference>
<dbReference type="CDD" id="cd00030">
    <property type="entry name" value="C2"/>
    <property type="match status" value="1"/>
</dbReference>
<dbReference type="Gramene" id="ERN18272">
    <property type="protein sequence ID" value="ERN18272"/>
    <property type="gene ID" value="AMTR_s00055p00140570"/>
</dbReference>
<gene>
    <name evidence="3" type="ORF">AMTR_s00055p00140570</name>
</gene>
<evidence type="ECO:0000313" key="3">
    <source>
        <dbReference type="EMBL" id="ERN18272.1"/>
    </source>
</evidence>
<feature type="compositionally biased region" description="Low complexity" evidence="1">
    <location>
        <begin position="249"/>
        <end position="263"/>
    </location>
</feature>
<dbReference type="OMA" id="YARICLT"/>
<dbReference type="Gene3D" id="2.60.40.150">
    <property type="entry name" value="C2 domain"/>
    <property type="match status" value="1"/>
</dbReference>
<feature type="compositionally biased region" description="Polar residues" evidence="1">
    <location>
        <begin position="266"/>
        <end position="278"/>
    </location>
</feature>
<dbReference type="SUPFAM" id="SSF49562">
    <property type="entry name" value="C2 domain (Calcium/lipid-binding domain, CaLB)"/>
    <property type="match status" value="1"/>
</dbReference>
<keyword evidence="4" id="KW-1185">Reference proteome</keyword>
<reference evidence="4" key="1">
    <citation type="journal article" date="2013" name="Science">
        <title>The Amborella genome and the evolution of flowering plants.</title>
        <authorList>
            <consortium name="Amborella Genome Project"/>
        </authorList>
    </citation>
    <scope>NUCLEOTIDE SEQUENCE [LARGE SCALE GENOMIC DNA]</scope>
</reference>
<dbReference type="PANTHER" id="PTHR31208">
    <property type="entry name" value="EXPRESSED PROTEIN"/>
    <property type="match status" value="1"/>
</dbReference>
<dbReference type="Proteomes" id="UP000017836">
    <property type="component" value="Unassembled WGS sequence"/>
</dbReference>
<dbReference type="Pfam" id="PF00168">
    <property type="entry name" value="C2"/>
    <property type="match status" value="1"/>
</dbReference>
<sequence>MVVNRENSIVLQVYIHHARDIHNICIYHKQDVYAKLSLASAPEVSVSTQIVNGGGKNPVFNETLQLNVQNSDSSLKCEVWMLSRAKNFLEDQLLGFVLVPLSMVAGKGRVTQEFSLSSTDLFHSPAGFIQLSLCFNGVLSDASVISSGQASNPLTSGSDANLLDLEVDASVPSEYSKIEFPDPQVVNENDRMVTEYFEIACNLEPQKPESLVTTTVESPLISSSRDSSVEESFSSSVYSSSRKDAAKESPPISSNSQSSNDISGVLGSQSCEHLSSQTNEEKSKDATNLETNFSGEVPKKPIDLPVFAINLEPEQPVVQQDIVEMYMRSVQQSTESLEKMKLPMDIKNGGSSSDGTDLSSIKKLQASKTTGSRVFYGSRAFF</sequence>
<dbReference type="PANTHER" id="PTHR31208:SF2">
    <property type="entry name" value="DOMAIN-CONTAINING PROTEIN, PUTATIVE, EXPRESSED-RELATED"/>
    <property type="match status" value="1"/>
</dbReference>
<dbReference type="InterPro" id="IPR000008">
    <property type="entry name" value="C2_dom"/>
</dbReference>
<feature type="region of interest" description="Disordered" evidence="1">
    <location>
        <begin position="232"/>
        <end position="294"/>
    </location>
</feature>
<dbReference type="InterPro" id="IPR035892">
    <property type="entry name" value="C2_domain_sf"/>
</dbReference>
<feature type="domain" description="C2" evidence="2">
    <location>
        <begin position="1"/>
        <end position="114"/>
    </location>
</feature>
<accession>U5DA14</accession>
<evidence type="ECO:0000313" key="4">
    <source>
        <dbReference type="Proteomes" id="UP000017836"/>
    </source>
</evidence>
<dbReference type="PROSITE" id="PS50004">
    <property type="entry name" value="C2"/>
    <property type="match status" value="1"/>
</dbReference>
<dbReference type="AlphaFoldDB" id="U5DA14"/>